<dbReference type="InterPro" id="IPR015422">
    <property type="entry name" value="PyrdxlP-dep_Trfase_small"/>
</dbReference>
<dbReference type="EMBL" id="SRIB01000002">
    <property type="protein sequence ID" value="TFZ41294.1"/>
    <property type="molecule type" value="Genomic_DNA"/>
</dbReference>
<comment type="cofactor">
    <cofactor evidence="1">
        <name>pyridoxal 5'-phosphate</name>
        <dbReference type="ChEBI" id="CHEBI:597326"/>
    </cofactor>
</comment>
<dbReference type="Proteomes" id="UP000298381">
    <property type="component" value="Unassembled WGS sequence"/>
</dbReference>
<dbReference type="SUPFAM" id="SSF53383">
    <property type="entry name" value="PLP-dependent transferases"/>
    <property type="match status" value="1"/>
</dbReference>
<evidence type="ECO:0000256" key="1">
    <source>
        <dbReference type="ARBA" id="ARBA00001933"/>
    </source>
</evidence>
<dbReference type="RefSeq" id="WP_135270189.1">
    <property type="nucleotide sequence ID" value="NZ_SRIB01000002.1"/>
</dbReference>
<dbReference type="InterPro" id="IPR015424">
    <property type="entry name" value="PyrdxlP-dep_Trfase"/>
</dbReference>
<dbReference type="PANTHER" id="PTHR43525:SF1">
    <property type="entry name" value="PROTEIN MALY"/>
    <property type="match status" value="1"/>
</dbReference>
<dbReference type="OrthoDB" id="9802872at2"/>
<evidence type="ECO:0000256" key="2">
    <source>
        <dbReference type="ARBA" id="ARBA00022898"/>
    </source>
</evidence>
<accession>A0A4Z0D8U4</accession>
<evidence type="ECO:0008006" key="5">
    <source>
        <dbReference type="Google" id="ProtNLM"/>
    </source>
</evidence>
<gene>
    <name evidence="3" type="ORF">E4100_01585</name>
</gene>
<reference evidence="3 4" key="1">
    <citation type="submission" date="2019-03" db="EMBL/GenBank/DDBJ databases">
        <title>Draft genome sequence data and analysis of a Fermenting Bacterium, Soehngenia longevitae strain 1933PT, isolated from petroleum reservoir in Azerbaijan.</title>
        <authorList>
            <person name="Grouzdev D.S."/>
            <person name="Bidzhieva S.K."/>
            <person name="Sokolova D.S."/>
            <person name="Tourova T.P."/>
            <person name="Poltaraus A.B."/>
            <person name="Nazina T.N."/>
        </authorList>
    </citation>
    <scope>NUCLEOTIDE SEQUENCE [LARGE SCALE GENOMIC DNA]</scope>
    <source>
        <strain evidence="3 4">1933P</strain>
    </source>
</reference>
<keyword evidence="2" id="KW-0663">Pyridoxal phosphate</keyword>
<dbReference type="Gene3D" id="3.90.1150.10">
    <property type="entry name" value="Aspartate Aminotransferase, domain 1"/>
    <property type="match status" value="1"/>
</dbReference>
<keyword evidence="4" id="KW-1185">Reference proteome</keyword>
<dbReference type="AlphaFoldDB" id="A0A4Z0D8U4"/>
<evidence type="ECO:0000313" key="3">
    <source>
        <dbReference type="EMBL" id="TFZ41294.1"/>
    </source>
</evidence>
<name>A0A4Z0D8U4_9FIRM</name>
<dbReference type="PANTHER" id="PTHR43525">
    <property type="entry name" value="PROTEIN MALY"/>
    <property type="match status" value="1"/>
</dbReference>
<dbReference type="InterPro" id="IPR051798">
    <property type="entry name" value="Class-II_PLP-Dep_Aminotrans"/>
</dbReference>
<organism evidence="3 4">
    <name type="scientific">Soehngenia longivitae</name>
    <dbReference type="NCBI Taxonomy" id="2562294"/>
    <lineage>
        <taxon>Bacteria</taxon>
        <taxon>Bacillati</taxon>
        <taxon>Bacillota</taxon>
        <taxon>Tissierellia</taxon>
        <taxon>Tissierellales</taxon>
        <taxon>Tissierellaceae</taxon>
        <taxon>Soehngenia</taxon>
    </lineage>
</organism>
<sequence>MYDFDEEINRKDTNSTKWDNCKEVFGRDDIIPMWVADTDFKAPKEVIESIKKRADHGVFGYTYKR</sequence>
<protein>
    <recommendedName>
        <fullName evidence="5">Cystathionine beta-lyase</fullName>
    </recommendedName>
</protein>
<comment type="caution">
    <text evidence="3">The sequence shown here is derived from an EMBL/GenBank/DDBJ whole genome shotgun (WGS) entry which is preliminary data.</text>
</comment>
<proteinExistence type="predicted"/>
<evidence type="ECO:0000313" key="4">
    <source>
        <dbReference type="Proteomes" id="UP000298381"/>
    </source>
</evidence>